<sequence>MEQGDMILNLLDSVRLPEENSCWVDSWWQAEVAEIITALSSSEIKNDLLYEFQMDVLGRKLVFVLQVLSRFANKLINGPYIDEHTDQVLSQLVEEDDGSLLDYIETRSTALRSIAQHLASASADCTRVWEETQNTDAPSILPDLIWPLRNQNHPPAPSSVDLHNSESVMNSANFGDANAMESDIIDSPSQDWHGNDAAEVPSLGDLKSRGKGKYSCPQGINCKKGGVEGGKVKVFTRNSEFRAHLLKHEKMYKCDLAGCPNKKGFSRLDQLERHKRLVKHEQSVWREENPGQGS</sequence>
<dbReference type="Gene3D" id="3.30.160.60">
    <property type="entry name" value="Classic Zinc Finger"/>
    <property type="match status" value="1"/>
</dbReference>
<evidence type="ECO:0000313" key="3">
    <source>
        <dbReference type="Proteomes" id="UP000070700"/>
    </source>
</evidence>
<dbReference type="OrthoDB" id="3564666at2759"/>
<gene>
    <name evidence="2" type="ORF">LY89DRAFT_728809</name>
</gene>
<evidence type="ECO:0000313" key="2">
    <source>
        <dbReference type="EMBL" id="KUJ22690.1"/>
    </source>
</evidence>
<dbReference type="RefSeq" id="XP_018077045.1">
    <property type="nucleotide sequence ID" value="XM_018219308.1"/>
</dbReference>
<evidence type="ECO:0000259" key="1">
    <source>
        <dbReference type="SMART" id="SM00355"/>
    </source>
</evidence>
<dbReference type="GeneID" id="28829034"/>
<dbReference type="Proteomes" id="UP000070700">
    <property type="component" value="Unassembled WGS sequence"/>
</dbReference>
<dbReference type="EMBL" id="KQ947406">
    <property type="protein sequence ID" value="KUJ22690.1"/>
    <property type="molecule type" value="Genomic_DNA"/>
</dbReference>
<accession>A0A194XQX5</accession>
<protein>
    <recommendedName>
        <fullName evidence="1">C2H2-type domain-containing protein</fullName>
    </recommendedName>
</protein>
<reference evidence="2 3" key="1">
    <citation type="submission" date="2015-10" db="EMBL/GenBank/DDBJ databases">
        <title>Full genome of DAOMC 229536 Phialocephala scopiformis, a fungal endophyte of spruce producing the potent anti-insectan compound rugulosin.</title>
        <authorList>
            <consortium name="DOE Joint Genome Institute"/>
            <person name="Walker A.K."/>
            <person name="Frasz S.L."/>
            <person name="Seifert K.A."/>
            <person name="Miller J.D."/>
            <person name="Mondo S.J."/>
            <person name="Labutti K."/>
            <person name="Lipzen A."/>
            <person name="Dockter R."/>
            <person name="Kennedy M."/>
            <person name="Grigoriev I.V."/>
            <person name="Spatafora J.W."/>
        </authorList>
    </citation>
    <scope>NUCLEOTIDE SEQUENCE [LARGE SCALE GENOMIC DNA]</scope>
    <source>
        <strain evidence="2 3">CBS 120377</strain>
    </source>
</reference>
<dbReference type="InParanoid" id="A0A194XQX5"/>
<dbReference type="InterPro" id="IPR013087">
    <property type="entry name" value="Znf_C2H2_type"/>
</dbReference>
<name>A0A194XQX5_MOLSC</name>
<keyword evidence="3" id="KW-1185">Reference proteome</keyword>
<dbReference type="SMART" id="SM00355">
    <property type="entry name" value="ZnF_C2H2"/>
    <property type="match status" value="2"/>
</dbReference>
<organism evidence="2 3">
    <name type="scientific">Mollisia scopiformis</name>
    <name type="common">Conifer needle endophyte fungus</name>
    <name type="synonym">Phialocephala scopiformis</name>
    <dbReference type="NCBI Taxonomy" id="149040"/>
    <lineage>
        <taxon>Eukaryota</taxon>
        <taxon>Fungi</taxon>
        <taxon>Dikarya</taxon>
        <taxon>Ascomycota</taxon>
        <taxon>Pezizomycotina</taxon>
        <taxon>Leotiomycetes</taxon>
        <taxon>Helotiales</taxon>
        <taxon>Mollisiaceae</taxon>
        <taxon>Mollisia</taxon>
    </lineage>
</organism>
<dbReference type="KEGG" id="psco:LY89DRAFT_728809"/>
<dbReference type="AlphaFoldDB" id="A0A194XQX5"/>
<proteinExistence type="predicted"/>
<feature type="domain" description="C2H2-type" evidence="1">
    <location>
        <begin position="214"/>
        <end position="248"/>
    </location>
</feature>
<feature type="domain" description="C2H2-type" evidence="1">
    <location>
        <begin position="252"/>
        <end position="280"/>
    </location>
</feature>